<evidence type="ECO:0000313" key="9">
    <source>
        <dbReference type="Proteomes" id="UP000248326"/>
    </source>
</evidence>
<dbReference type="Proteomes" id="UP000248326">
    <property type="component" value="Unassembled WGS sequence"/>
</dbReference>
<reference evidence="8 9" key="1">
    <citation type="submission" date="2018-06" db="EMBL/GenBank/DDBJ databases">
        <title>Genomic Encyclopedia of Type Strains, Phase IV (KMG-IV): sequencing the most valuable type-strain genomes for metagenomic binning, comparative biology and taxonomic classification.</title>
        <authorList>
            <person name="Goeker M."/>
        </authorList>
    </citation>
    <scope>NUCLEOTIDE SEQUENCE [LARGE SCALE GENOMIC DNA]</scope>
    <source>
        <strain evidence="8 9">DSM 18048</strain>
    </source>
</reference>
<dbReference type="GO" id="GO:0015074">
    <property type="term" value="P:DNA integration"/>
    <property type="evidence" value="ECO:0007669"/>
    <property type="project" value="UniProtKB-KW"/>
</dbReference>
<dbReference type="InterPro" id="IPR013762">
    <property type="entry name" value="Integrase-like_cat_sf"/>
</dbReference>
<dbReference type="RefSeq" id="WP_110887560.1">
    <property type="nucleotide sequence ID" value="NZ_QJSX01000011.1"/>
</dbReference>
<evidence type="ECO:0000313" key="8">
    <source>
        <dbReference type="EMBL" id="PYE52993.1"/>
    </source>
</evidence>
<evidence type="ECO:0000256" key="2">
    <source>
        <dbReference type="ARBA" id="ARBA00023125"/>
    </source>
</evidence>
<dbReference type="Pfam" id="PF14659">
    <property type="entry name" value="Phage_int_SAM_3"/>
    <property type="match status" value="1"/>
</dbReference>
<feature type="region of interest" description="Disordered" evidence="5">
    <location>
        <begin position="280"/>
        <end position="306"/>
    </location>
</feature>
<dbReference type="InterPro" id="IPR004107">
    <property type="entry name" value="Integrase_SAM-like_N"/>
</dbReference>
<feature type="region of interest" description="Disordered" evidence="5">
    <location>
        <begin position="1"/>
        <end position="31"/>
    </location>
</feature>
<dbReference type="AlphaFoldDB" id="A0A318S5M3"/>
<dbReference type="PANTHER" id="PTHR30349:SF84">
    <property type="entry name" value="PHAGE-RELATED INTEGRASE"/>
    <property type="match status" value="1"/>
</dbReference>
<feature type="domain" description="Tyr recombinase" evidence="6">
    <location>
        <begin position="220"/>
        <end position="440"/>
    </location>
</feature>
<dbReference type="EMBL" id="QJSX01000011">
    <property type="protein sequence ID" value="PYE52993.1"/>
    <property type="molecule type" value="Genomic_DNA"/>
</dbReference>
<dbReference type="InterPro" id="IPR010998">
    <property type="entry name" value="Integrase_recombinase_N"/>
</dbReference>
<sequence length="446" mass="50593">MTRRTTNDGAKRNRKDERKHKRSNREGNIEKTANGRYRYRIMLDGQKFSATVDSHEAALNAVSKLRTQHHTGLIVDRDDQTVAEYATMWLNRKEIRGRAMKTLANYRMLLDNHVLPEIGGMRVQKVRPAHLSKMFDALFKKDAHVSVPKPAPPRDPNKPPRKNARPPKEAKPTRKLSNATLKLVRTVVHNLFKTAKVDGLIVVNPMESVEIEARASGRAREKTAYTAEQLAALLPVLRKYPEGFLYEFYMALGARRGEALGLRWSDVDLRTGRVTLQEAVKKAPAPTPADAQRTSVAKGHRPMPRGLARGELKTEASRRTLYLPPHLLRRLREHRRAQEALRERQIAAGSPWHDTDLVFTTRNGSVIYPDNVRRPFKRLCVEAGVDVLSIQALRRTYVGLMRAKGAPLEVVSATLGHTRLTTLLAEYRVVQESEKQAHVRDLDDLL</sequence>
<evidence type="ECO:0000256" key="3">
    <source>
        <dbReference type="ARBA" id="ARBA00023172"/>
    </source>
</evidence>
<proteinExistence type="predicted"/>
<dbReference type="PANTHER" id="PTHR30349">
    <property type="entry name" value="PHAGE INTEGRASE-RELATED"/>
    <property type="match status" value="1"/>
</dbReference>
<feature type="domain" description="Core-binding (CB)" evidence="7">
    <location>
        <begin position="80"/>
        <end position="196"/>
    </location>
</feature>
<accession>A0A318S5M3</accession>
<dbReference type="Gene3D" id="1.10.443.10">
    <property type="entry name" value="Intergrase catalytic core"/>
    <property type="match status" value="1"/>
</dbReference>
<name>A0A318S5M3_9DEIO</name>
<dbReference type="Pfam" id="PF00589">
    <property type="entry name" value="Phage_integrase"/>
    <property type="match status" value="1"/>
</dbReference>
<dbReference type="OrthoDB" id="73608at2"/>
<dbReference type="SUPFAM" id="SSF56349">
    <property type="entry name" value="DNA breaking-rejoining enzymes"/>
    <property type="match status" value="1"/>
</dbReference>
<dbReference type="PROSITE" id="PS51900">
    <property type="entry name" value="CB"/>
    <property type="match status" value="1"/>
</dbReference>
<dbReference type="GO" id="GO:0006310">
    <property type="term" value="P:DNA recombination"/>
    <property type="evidence" value="ECO:0007669"/>
    <property type="project" value="UniProtKB-KW"/>
</dbReference>
<dbReference type="InterPro" id="IPR050090">
    <property type="entry name" value="Tyrosine_recombinase_XerCD"/>
</dbReference>
<dbReference type="InterPro" id="IPR044068">
    <property type="entry name" value="CB"/>
</dbReference>
<keyword evidence="9" id="KW-1185">Reference proteome</keyword>
<dbReference type="GO" id="GO:0003677">
    <property type="term" value="F:DNA binding"/>
    <property type="evidence" value="ECO:0007669"/>
    <property type="project" value="UniProtKB-UniRule"/>
</dbReference>
<dbReference type="InterPro" id="IPR002104">
    <property type="entry name" value="Integrase_catalytic"/>
</dbReference>
<evidence type="ECO:0000256" key="5">
    <source>
        <dbReference type="SAM" id="MobiDB-lite"/>
    </source>
</evidence>
<evidence type="ECO:0000256" key="1">
    <source>
        <dbReference type="ARBA" id="ARBA00022908"/>
    </source>
</evidence>
<dbReference type="CDD" id="cd01189">
    <property type="entry name" value="INT_ICEBs1_C_like"/>
    <property type="match status" value="1"/>
</dbReference>
<feature type="compositionally biased region" description="Basic and acidic residues" evidence="5">
    <location>
        <begin position="1"/>
        <end position="16"/>
    </location>
</feature>
<feature type="region of interest" description="Disordered" evidence="5">
    <location>
        <begin position="145"/>
        <end position="176"/>
    </location>
</feature>
<dbReference type="Gene3D" id="1.10.150.130">
    <property type="match status" value="1"/>
</dbReference>
<evidence type="ECO:0000259" key="7">
    <source>
        <dbReference type="PROSITE" id="PS51900"/>
    </source>
</evidence>
<keyword evidence="2 4" id="KW-0238">DNA-binding</keyword>
<protein>
    <submittedName>
        <fullName evidence="8">Integrase-like protein</fullName>
    </submittedName>
</protein>
<organism evidence="8 9">
    <name type="scientific">Deinococcus yavapaiensis KR-236</name>
    <dbReference type="NCBI Taxonomy" id="694435"/>
    <lineage>
        <taxon>Bacteria</taxon>
        <taxon>Thermotogati</taxon>
        <taxon>Deinococcota</taxon>
        <taxon>Deinococci</taxon>
        <taxon>Deinococcales</taxon>
        <taxon>Deinococcaceae</taxon>
        <taxon>Deinococcus</taxon>
    </lineage>
</organism>
<dbReference type="PROSITE" id="PS51898">
    <property type="entry name" value="TYR_RECOMBINASE"/>
    <property type="match status" value="1"/>
</dbReference>
<evidence type="ECO:0000259" key="6">
    <source>
        <dbReference type="PROSITE" id="PS51898"/>
    </source>
</evidence>
<keyword evidence="3" id="KW-0233">DNA recombination</keyword>
<keyword evidence="1" id="KW-0229">DNA integration</keyword>
<gene>
    <name evidence="8" type="ORF">DES52_111166</name>
</gene>
<dbReference type="InterPro" id="IPR011010">
    <property type="entry name" value="DNA_brk_join_enz"/>
</dbReference>
<evidence type="ECO:0000256" key="4">
    <source>
        <dbReference type="PROSITE-ProRule" id="PRU01248"/>
    </source>
</evidence>
<comment type="caution">
    <text evidence="8">The sequence shown here is derived from an EMBL/GenBank/DDBJ whole genome shotgun (WGS) entry which is preliminary data.</text>
</comment>